<dbReference type="PANTHER" id="PTHR30244:SF34">
    <property type="entry name" value="DTDP-4-AMINO-4,6-DIDEOXYGALACTOSE TRANSAMINASE"/>
    <property type="match status" value="1"/>
</dbReference>
<keyword evidence="1" id="KW-0663">Pyridoxal phosphate</keyword>
<dbReference type="InterPro" id="IPR015421">
    <property type="entry name" value="PyrdxlP-dep_Trfase_major"/>
</dbReference>
<dbReference type="InterPro" id="IPR015424">
    <property type="entry name" value="PyrdxlP-dep_Trfase"/>
</dbReference>
<sequence>MHACNAKYAIAVNSATSALHIACLALGLGKGDWLWTTPNTFVASANCGLYCGAQVDFVDIDPSTYNLSVKALEEAYYRRKRR</sequence>
<dbReference type="GO" id="GO:0030170">
    <property type="term" value="F:pyridoxal phosphate binding"/>
    <property type="evidence" value="ECO:0007669"/>
    <property type="project" value="TreeGrafter"/>
</dbReference>
<dbReference type="Proteomes" id="UP000254123">
    <property type="component" value="Unassembled WGS sequence"/>
</dbReference>
<dbReference type="SUPFAM" id="SSF53383">
    <property type="entry name" value="PLP-dependent transferases"/>
    <property type="match status" value="1"/>
</dbReference>
<dbReference type="Gene3D" id="3.40.640.10">
    <property type="entry name" value="Type I PLP-dependent aspartate aminotransferase-like (Major domain)"/>
    <property type="match status" value="1"/>
</dbReference>
<dbReference type="InterPro" id="IPR000653">
    <property type="entry name" value="DegT/StrS_aminotransferase"/>
</dbReference>
<dbReference type="Pfam" id="PF01041">
    <property type="entry name" value="DegT_DnrJ_EryC1"/>
    <property type="match status" value="1"/>
</dbReference>
<dbReference type="GO" id="GO:0099620">
    <property type="term" value="F:UDP-4-amino-4-deoxy-L-arabinose aminotransferase"/>
    <property type="evidence" value="ECO:0007669"/>
    <property type="project" value="UniProtKB-EC"/>
</dbReference>
<dbReference type="AlphaFoldDB" id="A0A379LS91"/>
<dbReference type="EMBL" id="UGVC01000011">
    <property type="protein sequence ID" value="SUD98996.1"/>
    <property type="molecule type" value="Genomic_DNA"/>
</dbReference>
<dbReference type="PANTHER" id="PTHR30244">
    <property type="entry name" value="TRANSAMINASE"/>
    <property type="match status" value="1"/>
</dbReference>
<accession>A0A379LS91</accession>
<reference evidence="3 4" key="1">
    <citation type="submission" date="2018-06" db="EMBL/GenBank/DDBJ databases">
        <authorList>
            <consortium name="Pathogen Informatics"/>
            <person name="Doyle S."/>
        </authorList>
    </citation>
    <scope>NUCLEOTIDE SEQUENCE [LARGE SCALE GENOMIC DNA]</scope>
    <source>
        <strain evidence="3 4">NCTC10526</strain>
    </source>
</reference>
<comment type="similarity">
    <text evidence="2">Belongs to the DegT/DnrJ/EryC1 family.</text>
</comment>
<dbReference type="GO" id="GO:0000271">
    <property type="term" value="P:polysaccharide biosynthetic process"/>
    <property type="evidence" value="ECO:0007669"/>
    <property type="project" value="TreeGrafter"/>
</dbReference>
<evidence type="ECO:0000256" key="2">
    <source>
        <dbReference type="ARBA" id="ARBA00037999"/>
    </source>
</evidence>
<proteinExistence type="inferred from homology"/>
<keyword evidence="4" id="KW-1185">Reference proteome</keyword>
<keyword evidence="3" id="KW-0808">Transferase</keyword>
<evidence type="ECO:0000256" key="1">
    <source>
        <dbReference type="ARBA" id="ARBA00022898"/>
    </source>
</evidence>
<dbReference type="RefSeq" id="WP_218564891.1">
    <property type="nucleotide sequence ID" value="NZ_UGVC01000011.1"/>
</dbReference>
<keyword evidence="3" id="KW-0032">Aminotransferase</keyword>
<dbReference type="EC" id="2.6.1.87" evidence="3"/>
<gene>
    <name evidence="3" type="primary">arnB_3</name>
    <name evidence="3" type="ORF">NCTC10526_02986</name>
</gene>
<protein>
    <submittedName>
        <fullName evidence="3">UDP-4-amino-4-deoxy-L-arabinose--oxoglutarate aminotransferase</fullName>
        <ecNumber evidence="3">2.6.1.87</ecNumber>
    </submittedName>
</protein>
<evidence type="ECO:0000313" key="4">
    <source>
        <dbReference type="Proteomes" id="UP000254123"/>
    </source>
</evidence>
<name>A0A379LS91_9GAMM</name>
<evidence type="ECO:0000313" key="3">
    <source>
        <dbReference type="EMBL" id="SUD98996.1"/>
    </source>
</evidence>
<organism evidence="3 4">
    <name type="scientific">Psychrobacter phenylpyruvicus</name>
    <dbReference type="NCBI Taxonomy" id="29432"/>
    <lineage>
        <taxon>Bacteria</taxon>
        <taxon>Pseudomonadati</taxon>
        <taxon>Pseudomonadota</taxon>
        <taxon>Gammaproteobacteria</taxon>
        <taxon>Moraxellales</taxon>
        <taxon>Moraxellaceae</taxon>
        <taxon>Psychrobacter</taxon>
    </lineage>
</organism>